<feature type="non-terminal residue" evidence="2">
    <location>
        <position position="1"/>
    </location>
</feature>
<proteinExistence type="predicted"/>
<organism evidence="2 3">
    <name type="scientific">Pleurodeles waltl</name>
    <name type="common">Iberian ribbed newt</name>
    <dbReference type="NCBI Taxonomy" id="8319"/>
    <lineage>
        <taxon>Eukaryota</taxon>
        <taxon>Metazoa</taxon>
        <taxon>Chordata</taxon>
        <taxon>Craniata</taxon>
        <taxon>Vertebrata</taxon>
        <taxon>Euteleostomi</taxon>
        <taxon>Amphibia</taxon>
        <taxon>Batrachia</taxon>
        <taxon>Caudata</taxon>
        <taxon>Salamandroidea</taxon>
        <taxon>Salamandridae</taxon>
        <taxon>Pleurodelinae</taxon>
        <taxon>Pleurodeles</taxon>
    </lineage>
</organism>
<dbReference type="EMBL" id="JANPWB010000010">
    <property type="protein sequence ID" value="KAJ1143347.1"/>
    <property type="molecule type" value="Genomic_DNA"/>
</dbReference>
<sequence length="92" mass="9894">DLQEPAMPPVEVETVQQGYDAELQLAVAALQQILQVHDGPCTMSQDSAFAGIPEGEATLNLARSFKNTDRKRKCPGSKDGPPIKKGTSSRKT</sequence>
<dbReference type="Proteomes" id="UP001066276">
    <property type="component" value="Chromosome 6"/>
</dbReference>
<keyword evidence="3" id="KW-1185">Reference proteome</keyword>
<evidence type="ECO:0000313" key="2">
    <source>
        <dbReference type="EMBL" id="KAJ1143347.1"/>
    </source>
</evidence>
<protein>
    <submittedName>
        <fullName evidence="2">Uncharacterized protein</fullName>
    </submittedName>
</protein>
<evidence type="ECO:0000256" key="1">
    <source>
        <dbReference type="SAM" id="MobiDB-lite"/>
    </source>
</evidence>
<comment type="caution">
    <text evidence="2">The sequence shown here is derived from an EMBL/GenBank/DDBJ whole genome shotgun (WGS) entry which is preliminary data.</text>
</comment>
<name>A0AAV7QV68_PLEWA</name>
<feature type="non-terminal residue" evidence="2">
    <location>
        <position position="92"/>
    </location>
</feature>
<dbReference type="AlphaFoldDB" id="A0AAV7QV68"/>
<gene>
    <name evidence="2" type="ORF">NDU88_009656</name>
</gene>
<accession>A0AAV7QV68</accession>
<reference evidence="2" key="1">
    <citation type="journal article" date="2022" name="bioRxiv">
        <title>Sequencing and chromosome-scale assembly of the giantPleurodeles waltlgenome.</title>
        <authorList>
            <person name="Brown T."/>
            <person name="Elewa A."/>
            <person name="Iarovenko S."/>
            <person name="Subramanian E."/>
            <person name="Araus A.J."/>
            <person name="Petzold A."/>
            <person name="Susuki M."/>
            <person name="Suzuki K.-i.T."/>
            <person name="Hayashi T."/>
            <person name="Toyoda A."/>
            <person name="Oliveira C."/>
            <person name="Osipova E."/>
            <person name="Leigh N.D."/>
            <person name="Simon A."/>
            <person name="Yun M.H."/>
        </authorList>
    </citation>
    <scope>NUCLEOTIDE SEQUENCE</scope>
    <source>
        <strain evidence="2">20211129_DDA</strain>
        <tissue evidence="2">Liver</tissue>
    </source>
</reference>
<evidence type="ECO:0000313" key="3">
    <source>
        <dbReference type="Proteomes" id="UP001066276"/>
    </source>
</evidence>
<feature type="region of interest" description="Disordered" evidence="1">
    <location>
        <begin position="64"/>
        <end position="92"/>
    </location>
</feature>